<evidence type="ECO:0000256" key="3">
    <source>
        <dbReference type="ARBA" id="ARBA00022692"/>
    </source>
</evidence>
<keyword evidence="3 6" id="KW-0812">Transmembrane</keyword>
<dbReference type="Pfam" id="PF13520">
    <property type="entry name" value="AA_permease_2"/>
    <property type="match status" value="1"/>
</dbReference>
<dbReference type="EMBL" id="GG682381">
    <property type="protein sequence ID" value="EER03174.1"/>
    <property type="molecule type" value="Genomic_DNA"/>
</dbReference>
<dbReference type="Proteomes" id="UP000007800">
    <property type="component" value="Unassembled WGS sequence"/>
</dbReference>
<keyword evidence="4 6" id="KW-1133">Transmembrane helix</keyword>
<organism evidence="8">
    <name type="scientific">Perkinsus marinus (strain ATCC 50983 / TXsc)</name>
    <dbReference type="NCBI Taxonomy" id="423536"/>
    <lineage>
        <taxon>Eukaryota</taxon>
        <taxon>Sar</taxon>
        <taxon>Alveolata</taxon>
        <taxon>Perkinsozoa</taxon>
        <taxon>Perkinsea</taxon>
        <taxon>Perkinsida</taxon>
        <taxon>Perkinsidae</taxon>
        <taxon>Perkinsus</taxon>
    </lineage>
</organism>
<evidence type="ECO:0000313" key="8">
    <source>
        <dbReference type="Proteomes" id="UP000007800"/>
    </source>
</evidence>
<reference evidence="7 8" key="1">
    <citation type="submission" date="2008-07" db="EMBL/GenBank/DDBJ databases">
        <authorList>
            <person name="El-Sayed N."/>
            <person name="Caler E."/>
            <person name="Inman J."/>
            <person name="Amedeo P."/>
            <person name="Hass B."/>
            <person name="Wortman J."/>
        </authorList>
    </citation>
    <scope>NUCLEOTIDE SEQUENCE [LARGE SCALE GENOMIC DNA]</scope>
    <source>
        <strain evidence="8">ATCC 50983 / TXsc</strain>
    </source>
</reference>
<name>C5LJB9_PERM5</name>
<keyword evidence="8" id="KW-1185">Reference proteome</keyword>
<dbReference type="InterPro" id="IPR002293">
    <property type="entry name" value="AA/rel_permease1"/>
</dbReference>
<dbReference type="PANTHER" id="PTHR43243">
    <property type="entry name" value="INNER MEMBRANE TRANSPORTER YGJI-RELATED"/>
    <property type="match status" value="1"/>
</dbReference>
<gene>
    <name evidence="7" type="ORF">Pmar_PMAR016547</name>
</gene>
<dbReference type="GeneID" id="9052035"/>
<accession>C5LJB9</accession>
<evidence type="ECO:0000256" key="4">
    <source>
        <dbReference type="ARBA" id="ARBA00022989"/>
    </source>
</evidence>
<evidence type="ECO:0000256" key="2">
    <source>
        <dbReference type="ARBA" id="ARBA00022448"/>
    </source>
</evidence>
<keyword evidence="2" id="KW-0813">Transport</keyword>
<dbReference type="RefSeq" id="XP_002771358.1">
    <property type="nucleotide sequence ID" value="XM_002771312.1"/>
</dbReference>
<evidence type="ECO:0000256" key="6">
    <source>
        <dbReference type="SAM" id="Phobius"/>
    </source>
</evidence>
<feature type="transmembrane region" description="Helical" evidence="6">
    <location>
        <begin position="106"/>
        <end position="126"/>
    </location>
</feature>
<dbReference type="GO" id="GO:0016020">
    <property type="term" value="C:membrane"/>
    <property type="evidence" value="ECO:0007669"/>
    <property type="project" value="UniProtKB-SubCell"/>
</dbReference>
<protein>
    <submittedName>
        <fullName evidence="7">Cationic amino acid transporter, putative</fullName>
    </submittedName>
</protein>
<comment type="subcellular location">
    <subcellularLocation>
        <location evidence="1">Membrane</location>
        <topology evidence="1">Multi-pass membrane protein</topology>
    </subcellularLocation>
</comment>
<dbReference type="GO" id="GO:0015171">
    <property type="term" value="F:amino acid transmembrane transporter activity"/>
    <property type="evidence" value="ECO:0007669"/>
    <property type="project" value="TreeGrafter"/>
</dbReference>
<evidence type="ECO:0000256" key="5">
    <source>
        <dbReference type="ARBA" id="ARBA00023136"/>
    </source>
</evidence>
<feature type="non-terminal residue" evidence="7">
    <location>
        <position position="1"/>
    </location>
</feature>
<feature type="transmembrane region" description="Helical" evidence="6">
    <location>
        <begin position="75"/>
        <end position="94"/>
    </location>
</feature>
<evidence type="ECO:0000256" key="1">
    <source>
        <dbReference type="ARBA" id="ARBA00004141"/>
    </source>
</evidence>
<keyword evidence="5 6" id="KW-0472">Membrane</keyword>
<feature type="non-terminal residue" evidence="7">
    <location>
        <position position="165"/>
    </location>
</feature>
<sequence length="165" mass="18141">ISGLCYCEMSSLVPVAGSAYSYVYTILGELPAAIIGFVLCIDNSISAAAIARAFAAYGERDCFRYDFDLGSSENLWSISLLSFVLCILLGLLLYRGIKQTSTFNNWSTILNMTVILIFIVGGFIFFRSDIWNPTTPEGIVRGSGRVFFAYLGFDVINCLAEETTE</sequence>
<dbReference type="AlphaFoldDB" id="C5LJB9"/>
<proteinExistence type="predicted"/>
<dbReference type="Gene3D" id="1.20.1740.10">
    <property type="entry name" value="Amino acid/polyamine transporter I"/>
    <property type="match status" value="1"/>
</dbReference>
<dbReference type="OrthoDB" id="3900342at2759"/>
<dbReference type="InParanoid" id="C5LJB9"/>
<dbReference type="PANTHER" id="PTHR43243:SF4">
    <property type="entry name" value="CATIONIC AMINO ACID TRANSPORTER 4"/>
    <property type="match status" value="1"/>
</dbReference>
<evidence type="ECO:0000313" key="7">
    <source>
        <dbReference type="EMBL" id="EER03174.1"/>
    </source>
</evidence>